<evidence type="ECO:0000259" key="2">
    <source>
        <dbReference type="Pfam" id="PF07693"/>
    </source>
</evidence>
<dbReference type="InterPro" id="IPR011646">
    <property type="entry name" value="KAP_P-loop"/>
</dbReference>
<dbReference type="Pfam" id="PF07693">
    <property type="entry name" value="KAP_NTPase"/>
    <property type="match status" value="1"/>
</dbReference>
<proteinExistence type="predicted"/>
<evidence type="ECO:0000256" key="1">
    <source>
        <dbReference type="SAM" id="Phobius"/>
    </source>
</evidence>
<comment type="caution">
    <text evidence="3">The sequence shown here is derived from an EMBL/GenBank/DDBJ whole genome shotgun (WGS) entry which is preliminary data.</text>
</comment>
<keyword evidence="1" id="KW-0472">Membrane</keyword>
<evidence type="ECO:0000313" key="3">
    <source>
        <dbReference type="EMBL" id="MBL0742631.1"/>
    </source>
</evidence>
<keyword evidence="4" id="KW-1185">Reference proteome</keyword>
<reference evidence="3 4" key="1">
    <citation type="submission" date="2021-01" db="EMBL/GenBank/DDBJ databases">
        <title>Chryseolinea sp. Jin1 Genome sequencing and assembly.</title>
        <authorList>
            <person name="Kim I."/>
        </authorList>
    </citation>
    <scope>NUCLEOTIDE SEQUENCE [LARGE SCALE GENOMIC DNA]</scope>
    <source>
        <strain evidence="3 4">Jin1</strain>
    </source>
</reference>
<evidence type="ECO:0000313" key="4">
    <source>
        <dbReference type="Proteomes" id="UP000613030"/>
    </source>
</evidence>
<dbReference type="GO" id="GO:0005524">
    <property type="term" value="F:ATP binding"/>
    <property type="evidence" value="ECO:0007669"/>
    <property type="project" value="UniProtKB-KW"/>
</dbReference>
<dbReference type="Proteomes" id="UP000613030">
    <property type="component" value="Unassembled WGS sequence"/>
</dbReference>
<keyword evidence="3" id="KW-0067">ATP-binding</keyword>
<sequence length="443" mass="50971">MSLRIPIDYKKLTDSPYSRANQSFFNFSKADTHDFVHDLVHGNPTCYLISGYRGVGKSSFIKKLEEEAKGKSTNSLFVYLNFAKHEPKSILLRKLIRNFYLRLTDSENDSLYSGLETNQELKVPLEHFHELYDRTFFDVSKNSNIKNTKSQKTIWKIEANLAKIASVVCGFVAFVFLSSSLDLKVWQSYIVIILSAAFMTMPFLSLFDFSKVDEDHEEKTSENSRSQLYDDEIAEYSLIKVLSSLKDHVKVMFVLDELDKVSDDRLVEDLINELKPIMLSGLASFIVVAGQNLYYNYFSSHTKDDSPLSSLFAKDHHIPLLSPSEFRLLFKKTIRTDARDLSEEDSKLLDSFVSYLILSSKRIPRRFISLIRQNLVWTDDSAYLEISKSKEDLEIYSIVLQSVEDIQNQMINAEGYPSAISDYLSMQLLLELDTVIHNHNIPN</sequence>
<keyword evidence="1" id="KW-0812">Transmembrane</keyword>
<dbReference type="EMBL" id="JAERRB010000004">
    <property type="protein sequence ID" value="MBL0742631.1"/>
    <property type="molecule type" value="Genomic_DNA"/>
</dbReference>
<keyword evidence="3" id="KW-0547">Nucleotide-binding</keyword>
<gene>
    <name evidence="3" type="ORF">JI741_15505</name>
</gene>
<dbReference type="RefSeq" id="WP_202011055.1">
    <property type="nucleotide sequence ID" value="NZ_JAERRB010000004.1"/>
</dbReference>
<feature type="domain" description="KAP NTPase" evidence="2">
    <location>
        <begin position="42"/>
        <end position="267"/>
    </location>
</feature>
<protein>
    <submittedName>
        <fullName evidence="3">ATP-binding protein</fullName>
    </submittedName>
</protein>
<feature type="transmembrane region" description="Helical" evidence="1">
    <location>
        <begin position="186"/>
        <end position="207"/>
    </location>
</feature>
<organism evidence="3 4">
    <name type="scientific">Chryseolinea lacunae</name>
    <dbReference type="NCBI Taxonomy" id="2801331"/>
    <lineage>
        <taxon>Bacteria</taxon>
        <taxon>Pseudomonadati</taxon>
        <taxon>Bacteroidota</taxon>
        <taxon>Cytophagia</taxon>
        <taxon>Cytophagales</taxon>
        <taxon>Fulvivirgaceae</taxon>
        <taxon>Chryseolinea</taxon>
    </lineage>
</organism>
<name>A0ABS1KT74_9BACT</name>
<dbReference type="SUPFAM" id="SSF52540">
    <property type="entry name" value="P-loop containing nucleoside triphosphate hydrolases"/>
    <property type="match status" value="1"/>
</dbReference>
<accession>A0ABS1KT74</accession>
<feature type="transmembrane region" description="Helical" evidence="1">
    <location>
        <begin position="161"/>
        <end position="180"/>
    </location>
</feature>
<dbReference type="InterPro" id="IPR027417">
    <property type="entry name" value="P-loop_NTPase"/>
</dbReference>
<keyword evidence="1" id="KW-1133">Transmembrane helix</keyword>
<dbReference type="Gene3D" id="3.40.50.300">
    <property type="entry name" value="P-loop containing nucleotide triphosphate hydrolases"/>
    <property type="match status" value="1"/>
</dbReference>